<comment type="similarity">
    <text evidence="2">Belongs to the polysaccharide lyase 8 family.</text>
</comment>
<dbReference type="GO" id="GO:0034000">
    <property type="term" value="F:chondroitin-sulfate-ABC endolyase activity"/>
    <property type="evidence" value="ECO:0007669"/>
    <property type="project" value="UniProtKB-EC"/>
</dbReference>
<evidence type="ECO:0000313" key="12">
    <source>
        <dbReference type="EMBL" id="MBB6002540.1"/>
    </source>
</evidence>
<name>A0A841EQI9_9BACT</name>
<dbReference type="Pfam" id="PF02884">
    <property type="entry name" value="Lyase_8_C"/>
    <property type="match status" value="1"/>
</dbReference>
<reference evidence="12 13" key="1">
    <citation type="submission" date="2020-08" db="EMBL/GenBank/DDBJ databases">
        <title>Functional genomics of gut bacteria from endangered species of beetles.</title>
        <authorList>
            <person name="Carlos-Shanley C."/>
        </authorList>
    </citation>
    <scope>NUCLEOTIDE SEQUENCE [LARGE SCALE GENOMIC DNA]</scope>
    <source>
        <strain evidence="12 13">S00070</strain>
    </source>
</reference>
<feature type="signal peptide" evidence="6">
    <location>
        <begin position="1"/>
        <end position="21"/>
    </location>
</feature>
<keyword evidence="13" id="KW-1185">Reference proteome</keyword>
<evidence type="ECO:0000256" key="3">
    <source>
        <dbReference type="ARBA" id="ARBA00011245"/>
    </source>
</evidence>
<dbReference type="InterPro" id="IPR004103">
    <property type="entry name" value="Lyase_8_C"/>
</dbReference>
<dbReference type="Gene3D" id="2.70.98.10">
    <property type="match status" value="1"/>
</dbReference>
<comment type="cofactor">
    <cofactor evidence="1">
        <name>Ca(2+)</name>
        <dbReference type="ChEBI" id="CHEBI:29108"/>
    </cofactor>
</comment>
<feature type="domain" description="Polysaccharide lyase family 8 C-terminal" evidence="8">
    <location>
        <begin position="850"/>
        <end position="915"/>
    </location>
</feature>
<evidence type="ECO:0000259" key="7">
    <source>
        <dbReference type="Pfam" id="PF02278"/>
    </source>
</evidence>
<comment type="subunit">
    <text evidence="3">Monomer.</text>
</comment>
<evidence type="ECO:0000256" key="4">
    <source>
        <dbReference type="ARBA" id="ARBA00022837"/>
    </source>
</evidence>
<feature type="domain" description="Secretion system C-terminal sorting" evidence="11">
    <location>
        <begin position="1088"/>
        <end position="1155"/>
    </location>
</feature>
<dbReference type="InterPro" id="IPR008979">
    <property type="entry name" value="Galactose-bd-like_sf"/>
</dbReference>
<dbReference type="InterPro" id="IPR014718">
    <property type="entry name" value="GH-type_carb-bd"/>
</dbReference>
<dbReference type="GO" id="GO:0006027">
    <property type="term" value="P:glycosaminoglycan catabolic process"/>
    <property type="evidence" value="ECO:0007669"/>
    <property type="project" value="InterPro"/>
</dbReference>
<dbReference type="InterPro" id="IPR011071">
    <property type="entry name" value="Lyase_8-like_C"/>
</dbReference>
<dbReference type="SUPFAM" id="SSF48230">
    <property type="entry name" value="Chondroitin AC/alginate lyase"/>
    <property type="match status" value="1"/>
</dbReference>
<dbReference type="Gene3D" id="2.60.220.10">
    <property type="entry name" value="Polysaccharide lyase family 8-like, C-terminal"/>
    <property type="match status" value="1"/>
</dbReference>
<feature type="domain" description="Lyase N-terminal" evidence="9">
    <location>
        <begin position="21"/>
        <end position="179"/>
    </location>
</feature>
<dbReference type="Pfam" id="PF09093">
    <property type="entry name" value="Lyase_catalyt"/>
    <property type="match status" value="1"/>
</dbReference>
<dbReference type="GO" id="GO:0005975">
    <property type="term" value="P:carbohydrate metabolic process"/>
    <property type="evidence" value="ECO:0007669"/>
    <property type="project" value="InterPro"/>
</dbReference>
<dbReference type="Pfam" id="PF18962">
    <property type="entry name" value="Por_Secre_tail"/>
    <property type="match status" value="1"/>
</dbReference>
<accession>A0A841EQI9</accession>
<feature type="chain" id="PRO_5033060554" evidence="6">
    <location>
        <begin position="22"/>
        <end position="1162"/>
    </location>
</feature>
<dbReference type="InterPro" id="IPR003159">
    <property type="entry name" value="Lyase_8_central_dom"/>
</dbReference>
<dbReference type="Pfam" id="PF02278">
    <property type="entry name" value="Lyase_8"/>
    <property type="match status" value="1"/>
</dbReference>
<dbReference type="AlphaFoldDB" id="A0A841EQI9"/>
<dbReference type="Gene3D" id="1.50.10.100">
    <property type="entry name" value="Chondroitin AC/alginate lyase"/>
    <property type="match status" value="1"/>
</dbReference>
<protein>
    <submittedName>
        <fullName evidence="12">Chondroitin-sulfate-ABC endolyase/exolyase</fullName>
        <ecNumber evidence="12">4.2.2.20</ecNumber>
        <ecNumber evidence="12">4.2.2.21</ecNumber>
    </submittedName>
</protein>
<dbReference type="GO" id="GO:0034001">
    <property type="term" value="F:chondroitin-sulfate-ABC exolyase activity"/>
    <property type="evidence" value="ECO:0007669"/>
    <property type="project" value="UniProtKB-EC"/>
</dbReference>
<dbReference type="InterPro" id="IPR039174">
    <property type="entry name" value="Chondroitin_ABC_lyase"/>
</dbReference>
<dbReference type="InterPro" id="IPR008929">
    <property type="entry name" value="Chondroitin_lyas"/>
</dbReference>
<dbReference type="Pfam" id="PF09092">
    <property type="entry name" value="Lyase_N"/>
    <property type="match status" value="1"/>
</dbReference>
<evidence type="ECO:0000256" key="5">
    <source>
        <dbReference type="ARBA" id="ARBA00023239"/>
    </source>
</evidence>
<dbReference type="SUPFAM" id="SSF74650">
    <property type="entry name" value="Galactose mutarotase-like"/>
    <property type="match status" value="1"/>
</dbReference>
<dbReference type="EC" id="4.2.2.20" evidence="12"/>
<evidence type="ECO:0000256" key="6">
    <source>
        <dbReference type="SAM" id="SignalP"/>
    </source>
</evidence>
<dbReference type="Proteomes" id="UP000524404">
    <property type="component" value="Unassembled WGS sequence"/>
</dbReference>
<evidence type="ECO:0000313" key="13">
    <source>
        <dbReference type="Proteomes" id="UP000524404"/>
    </source>
</evidence>
<sequence length="1162" mass="129411">MKKIKWIFIATLCCISNLLCAQIFSFEDGTIPSNWTTTGGTLSSSTLKYKLGTKSLKWAWTAGSSLTVDNPAGLSTVSSHFRGEQGIHLWIYNTTPSTTGKLVLNFLNSSNQVKCHIDFNLNFKGWRCLMARFVPDMGHDKTTLTKMVIQAPATGSGQFYFDRLEFPLSVSWKRNSDAQYSVVQAPTVHDYMGVRAYGNIPTTSTPTSAEVQGIKTIIQRLEDWYLGTGQYATSSNFISRKNAITSHITWAYNANPDDLNLSIGSDSTVTGSGLFAISNANPTNGTPIKYFNKVTTGSMYPLAMDYRLNNNPLRKTQWLNQIDYLHDQGWADGSALGVFADEMLRSYNYFHSMFIMRKELDPVRLARELNTINWQSFYGYVNKPGMKIGDNADFIRNLGYPKMFFALLQADSVKQVAALKPVVNYLNMALSLQHGFGETLKPDYTGYHHGGAYFSAYYNDMLYASVWYYYLLRGTPFELSQTTYNNLKQALLAYRSLSSYYDVPKSLTGRFPLQTEVVQKLLPAFAMLGLSKNQPDTALIGAFKRLWKPTVNPVKKFVSTGNSVGNLNTLGEIEVCLKAAATTIPEELNPQEATYFPYAGTLVHRSPTFHFSVKGFSKYVWDYEAGTTIGEGLYNRYIGYGQFDYTDLITKRRNNNYSTTIGVWDWSRFPGTTYKYLPLAPLASVSGTDRNFSDQSFLGGVSLNDTTSVISMKLHDKMFDTTFYATKSYFAFGNTVVCLGSGIKNKSQTDRTETTLLQQVVKTGESFKVNGTDVTVSQNNINQPIIRDNLGIRYIVKRGKVDIIKRDTMYAAVINHGFAPKDSSYAYFMLLQGNLSQETVYSNPSSCPISILRQDSIAHIVKHVGDQTVGYAIFNSTANLNDTLINKVNIPSLVMLKKQSDGKCKLVISDPDMHRQSGKDSDAVVNIDHEESGSFGYEITLNGLFQLDGNNPGVTLTQVGNTTKLALTVVDGKAYKINLTTGQSQNSLAKVLDFSGENKQGTVFLNWETIDGHAIESFVIEKSNDLNAFSPKAKIYATQGSVNAVYSIIDENIESETFYRLNAISKDGKILDSKTISINSDQVKSDIIFPNPATDNITVDLKRILKDIDVSIYAIDGRIILNKFISGDIKQFSLDVSELKSGIYFVNIVSGVNVSRLKFIKK</sequence>
<dbReference type="InterPro" id="IPR011013">
    <property type="entry name" value="Gal_mutarotase_sf_dom"/>
</dbReference>
<dbReference type="InterPro" id="IPR015176">
    <property type="entry name" value="Lyase_N"/>
</dbReference>
<dbReference type="PANTHER" id="PTHR37322">
    <property type="match status" value="1"/>
</dbReference>
<evidence type="ECO:0000259" key="11">
    <source>
        <dbReference type="Pfam" id="PF18962"/>
    </source>
</evidence>
<feature type="domain" description="Polysaccharide lyase family 8 central" evidence="7">
    <location>
        <begin position="595"/>
        <end position="827"/>
    </location>
</feature>
<dbReference type="GO" id="GO:0030246">
    <property type="term" value="F:carbohydrate binding"/>
    <property type="evidence" value="ECO:0007669"/>
    <property type="project" value="InterPro"/>
</dbReference>
<organism evidence="12 13">
    <name type="scientific">Arcicella rosea</name>
    <dbReference type="NCBI Taxonomy" id="502909"/>
    <lineage>
        <taxon>Bacteria</taxon>
        <taxon>Pseudomonadati</taxon>
        <taxon>Bacteroidota</taxon>
        <taxon>Cytophagia</taxon>
        <taxon>Cytophagales</taxon>
        <taxon>Flectobacillaceae</taxon>
        <taxon>Arcicella</taxon>
    </lineage>
</organism>
<evidence type="ECO:0000256" key="1">
    <source>
        <dbReference type="ARBA" id="ARBA00001913"/>
    </source>
</evidence>
<evidence type="ECO:0000259" key="8">
    <source>
        <dbReference type="Pfam" id="PF02884"/>
    </source>
</evidence>
<feature type="domain" description="Lyase catalytic" evidence="10">
    <location>
        <begin position="315"/>
        <end position="533"/>
    </location>
</feature>
<dbReference type="SUPFAM" id="SSF49863">
    <property type="entry name" value="Hyaluronate lyase-like, C-terminal domain"/>
    <property type="match status" value="1"/>
</dbReference>
<gene>
    <name evidence="12" type="ORF">HNP25_001192</name>
</gene>
<dbReference type="GO" id="GO:0005576">
    <property type="term" value="C:extracellular region"/>
    <property type="evidence" value="ECO:0007669"/>
    <property type="project" value="InterPro"/>
</dbReference>
<proteinExistence type="inferred from homology"/>
<keyword evidence="4" id="KW-0106">Calcium</keyword>
<dbReference type="InterPro" id="IPR015177">
    <property type="entry name" value="Lyase_catalyt"/>
</dbReference>
<evidence type="ECO:0000259" key="10">
    <source>
        <dbReference type="Pfam" id="PF09093"/>
    </source>
</evidence>
<dbReference type="EMBL" id="JACHKT010000006">
    <property type="protein sequence ID" value="MBB6002540.1"/>
    <property type="molecule type" value="Genomic_DNA"/>
</dbReference>
<keyword evidence="5 12" id="KW-0456">Lyase</keyword>
<evidence type="ECO:0000256" key="2">
    <source>
        <dbReference type="ARBA" id="ARBA00006699"/>
    </source>
</evidence>
<comment type="caution">
    <text evidence="12">The sequence shown here is derived from an EMBL/GenBank/DDBJ whole genome shotgun (WGS) entry which is preliminary data.</text>
</comment>
<dbReference type="NCBIfam" id="TIGR04183">
    <property type="entry name" value="Por_Secre_tail"/>
    <property type="match status" value="1"/>
</dbReference>
<keyword evidence="6" id="KW-0732">Signal</keyword>
<dbReference type="InterPro" id="IPR026444">
    <property type="entry name" value="Secre_tail"/>
</dbReference>
<dbReference type="Gene3D" id="2.60.120.430">
    <property type="entry name" value="Galactose-binding lectin"/>
    <property type="match status" value="1"/>
</dbReference>
<dbReference type="PANTHER" id="PTHR37322:SF3">
    <property type="entry name" value="CHONDROITIN SULFATE ABC EXOLYASE"/>
    <property type="match status" value="1"/>
</dbReference>
<dbReference type="EC" id="4.2.2.21" evidence="12"/>
<evidence type="ECO:0000259" key="9">
    <source>
        <dbReference type="Pfam" id="PF09092"/>
    </source>
</evidence>
<dbReference type="RefSeq" id="WP_184131750.1">
    <property type="nucleotide sequence ID" value="NZ_JACHKT010000006.1"/>
</dbReference>
<dbReference type="SUPFAM" id="SSF49785">
    <property type="entry name" value="Galactose-binding domain-like"/>
    <property type="match status" value="1"/>
</dbReference>